<evidence type="ECO:0000313" key="1">
    <source>
        <dbReference type="EMBL" id="CAD7091642.1"/>
    </source>
</evidence>
<dbReference type="EMBL" id="LR899013">
    <property type="protein sequence ID" value="CAD7091642.1"/>
    <property type="molecule type" value="Genomic_DNA"/>
</dbReference>
<protein>
    <submittedName>
        <fullName evidence="1">Uncharacterized protein</fullName>
    </submittedName>
</protein>
<evidence type="ECO:0000313" key="2">
    <source>
        <dbReference type="Proteomes" id="UP000594454"/>
    </source>
</evidence>
<dbReference type="AlphaFoldDB" id="A0A7R8V3U1"/>
<reference evidence="1 2" key="1">
    <citation type="submission" date="2020-11" db="EMBL/GenBank/DDBJ databases">
        <authorList>
            <person name="Wallbank WR R."/>
            <person name="Pardo Diaz C."/>
            <person name="Kozak K."/>
            <person name="Martin S."/>
            <person name="Jiggins C."/>
            <person name="Moest M."/>
            <person name="Warren A I."/>
            <person name="Generalovic N T."/>
            <person name="Byers J.R.P. K."/>
            <person name="Montejo-Kovacevich G."/>
            <person name="Yen C E."/>
        </authorList>
    </citation>
    <scope>NUCLEOTIDE SEQUENCE [LARGE SCALE GENOMIC DNA]</scope>
</reference>
<gene>
    <name evidence="1" type="ORF">HERILL_LOCUS14054</name>
</gene>
<dbReference type="InterPro" id="IPR036397">
    <property type="entry name" value="RNaseH_sf"/>
</dbReference>
<dbReference type="GO" id="GO:0003676">
    <property type="term" value="F:nucleic acid binding"/>
    <property type="evidence" value="ECO:0007669"/>
    <property type="project" value="InterPro"/>
</dbReference>
<keyword evidence="2" id="KW-1185">Reference proteome</keyword>
<organism evidence="1 2">
    <name type="scientific">Hermetia illucens</name>
    <name type="common">Black soldier fly</name>
    <dbReference type="NCBI Taxonomy" id="343691"/>
    <lineage>
        <taxon>Eukaryota</taxon>
        <taxon>Metazoa</taxon>
        <taxon>Ecdysozoa</taxon>
        <taxon>Arthropoda</taxon>
        <taxon>Hexapoda</taxon>
        <taxon>Insecta</taxon>
        <taxon>Pterygota</taxon>
        <taxon>Neoptera</taxon>
        <taxon>Endopterygota</taxon>
        <taxon>Diptera</taxon>
        <taxon>Brachycera</taxon>
        <taxon>Stratiomyomorpha</taxon>
        <taxon>Stratiomyidae</taxon>
        <taxon>Hermetiinae</taxon>
        <taxon>Hermetia</taxon>
    </lineage>
</organism>
<accession>A0A7R8V3U1</accession>
<name>A0A7R8V3U1_HERIL</name>
<dbReference type="OrthoDB" id="1939479at2759"/>
<proteinExistence type="predicted"/>
<dbReference type="InParanoid" id="A0A7R8V3U1"/>
<dbReference type="Proteomes" id="UP000594454">
    <property type="component" value="Chromosome 5"/>
</dbReference>
<sequence>MVERPFESLIKEARSISVYDGNNEKTALQPWLVEVNDIILLTNPGPQRAYIFNIIMSKIQGTARQVIQRIMNPNWESMRAALIANFGVTEPYTALVNEIHRILIVEQKVKEFELLNGKRKIYIDKNDIENDYFVTDILRRHLPEKGTVGIHSELSDHEYNIVQLQIVELYSNNRNLKFIKCTSKAIDLINEEQCYGKPRKLVADNEFNMVNVKEFLRQESIEIHFTSPKSHTEKVLKATEFYNTAIHSTINCKPLDVQLGQVDKSKIAQLMQEKKEKWVSYCNKNREQQQNITHDKVYIKNYVNERYKEEPKYRKARGQKTKIFHKGNLILFLLGIITVLLQIKSTLAQPSLQVEEVHSATGLLLIKKGNEKLIRDYKRIYHKIDLRQYELALLELEKNIAARKDYLIKKVVIKNLRDCFAGLVMDLEIRN</sequence>
<dbReference type="Gene3D" id="3.30.420.10">
    <property type="entry name" value="Ribonuclease H-like superfamily/Ribonuclease H"/>
    <property type="match status" value="1"/>
</dbReference>